<dbReference type="Proteomes" id="UP000294614">
    <property type="component" value="Unassembled WGS sequence"/>
</dbReference>
<keyword evidence="1" id="KW-0472">Membrane</keyword>
<gene>
    <name evidence="2" type="ORF">C8D98_2383</name>
</gene>
<name>A0A4R1K8J7_9BACT</name>
<feature type="transmembrane region" description="Helical" evidence="1">
    <location>
        <begin position="116"/>
        <end position="132"/>
    </location>
</feature>
<dbReference type="EMBL" id="SMGG01000006">
    <property type="protein sequence ID" value="TCK59449.1"/>
    <property type="molecule type" value="Genomic_DNA"/>
</dbReference>
<evidence type="ECO:0000313" key="3">
    <source>
        <dbReference type="Proteomes" id="UP000294614"/>
    </source>
</evidence>
<dbReference type="OrthoDB" id="9972831at2"/>
<protein>
    <submittedName>
        <fullName evidence="2">ATP synthase subunit C</fullName>
    </submittedName>
</protein>
<dbReference type="RefSeq" id="WP_132874358.1">
    <property type="nucleotide sequence ID" value="NZ_JAJUHT010000006.1"/>
</dbReference>
<keyword evidence="1" id="KW-0812">Transmembrane</keyword>
<accession>A0A4R1K8J7</accession>
<feature type="transmembrane region" description="Helical" evidence="1">
    <location>
        <begin position="50"/>
        <end position="74"/>
    </location>
</feature>
<evidence type="ECO:0000313" key="2">
    <source>
        <dbReference type="EMBL" id="TCK59449.1"/>
    </source>
</evidence>
<feature type="transmembrane region" description="Helical" evidence="1">
    <location>
        <begin position="12"/>
        <end position="30"/>
    </location>
</feature>
<comment type="caution">
    <text evidence="2">The sequence shown here is derived from an EMBL/GenBank/DDBJ whole genome shotgun (WGS) entry which is preliminary data.</text>
</comment>
<reference evidence="2 3" key="1">
    <citation type="submission" date="2019-03" db="EMBL/GenBank/DDBJ databases">
        <title>Genomic Encyclopedia of Type Strains, Phase IV (KMG-IV): sequencing the most valuable type-strain genomes for metagenomic binning, comparative biology and taxonomic classification.</title>
        <authorList>
            <person name="Goeker M."/>
        </authorList>
    </citation>
    <scope>NUCLEOTIDE SEQUENCE [LARGE SCALE GENOMIC DNA]</scope>
    <source>
        <strain evidence="2 3">DSM 24984</strain>
    </source>
</reference>
<keyword evidence="1" id="KW-1133">Transmembrane helix</keyword>
<sequence length="148" mass="17035">MTFENYFDMAVKTFRSMAVGIFLYPLFVALTESFDLNLHYFLARPTVETMGIVFIVISVVFFPLSNALLPLLSRKCGHSCDLGKKLMIASVITAGMAETIALFGLVIYIVSADVRFFYLFFVLSLVHLFMHRPKMEFWQRHLDIMSRD</sequence>
<dbReference type="AlphaFoldDB" id="A0A4R1K8J7"/>
<proteinExistence type="predicted"/>
<evidence type="ECO:0000256" key="1">
    <source>
        <dbReference type="SAM" id="Phobius"/>
    </source>
</evidence>
<feature type="transmembrane region" description="Helical" evidence="1">
    <location>
        <begin position="86"/>
        <end position="110"/>
    </location>
</feature>
<keyword evidence="3" id="KW-1185">Reference proteome</keyword>
<organism evidence="2 3">
    <name type="scientific">Seleniivibrio woodruffii</name>
    <dbReference type="NCBI Taxonomy" id="1078050"/>
    <lineage>
        <taxon>Bacteria</taxon>
        <taxon>Pseudomonadati</taxon>
        <taxon>Deferribacterota</taxon>
        <taxon>Deferribacteres</taxon>
        <taxon>Deferribacterales</taxon>
        <taxon>Geovibrionaceae</taxon>
        <taxon>Seleniivibrio</taxon>
    </lineage>
</organism>